<dbReference type="Pfam" id="PF15943">
    <property type="entry name" value="YdaS_toxin"/>
    <property type="match status" value="1"/>
</dbReference>
<dbReference type="Gene3D" id="1.10.260.40">
    <property type="entry name" value="lambda repressor-like DNA-binding domains"/>
    <property type="match status" value="1"/>
</dbReference>
<proteinExistence type="predicted"/>
<evidence type="ECO:0000313" key="2">
    <source>
        <dbReference type="Proteomes" id="UP001156645"/>
    </source>
</evidence>
<evidence type="ECO:0000313" key="1">
    <source>
        <dbReference type="EMBL" id="GLR28991.1"/>
    </source>
</evidence>
<protein>
    <submittedName>
        <fullName evidence="1">Uncharacterized protein</fullName>
    </submittedName>
</protein>
<name>A0ABQ5Z0Q5_9GAMM</name>
<sequence length="97" mass="10547">MRLNKYKGNPMSNAPVESPELLALQKAINVAGSQAQLASKIPSLNPSTISVMLTRDKKASVKWVAKISEVTGIPCHELRPDIFPEPANDPNNQQQLA</sequence>
<organism evidence="1 2">
    <name type="scientific">Psychrobacter pacificensis</name>
    <dbReference type="NCBI Taxonomy" id="112002"/>
    <lineage>
        <taxon>Bacteria</taxon>
        <taxon>Pseudomonadati</taxon>
        <taxon>Pseudomonadota</taxon>
        <taxon>Gammaproteobacteria</taxon>
        <taxon>Moraxellales</taxon>
        <taxon>Moraxellaceae</taxon>
        <taxon>Psychrobacter</taxon>
    </lineage>
</organism>
<dbReference type="Proteomes" id="UP001156645">
    <property type="component" value="Unassembled WGS sequence"/>
</dbReference>
<dbReference type="EMBL" id="BSOK01000020">
    <property type="protein sequence ID" value="GLR28991.1"/>
    <property type="molecule type" value="Genomic_DNA"/>
</dbReference>
<accession>A0ABQ5Z0Q5</accession>
<dbReference type="InterPro" id="IPR031856">
    <property type="entry name" value="YdaS_toxin-like"/>
</dbReference>
<reference evidence="2" key="1">
    <citation type="journal article" date="2019" name="Int. J. Syst. Evol. Microbiol.">
        <title>The Global Catalogue of Microorganisms (GCM) 10K type strain sequencing project: providing services to taxonomists for standard genome sequencing and annotation.</title>
        <authorList>
            <consortium name="The Broad Institute Genomics Platform"/>
            <consortium name="The Broad Institute Genome Sequencing Center for Infectious Disease"/>
            <person name="Wu L."/>
            <person name="Ma J."/>
        </authorList>
    </citation>
    <scope>NUCLEOTIDE SEQUENCE [LARGE SCALE GENOMIC DNA]</scope>
    <source>
        <strain evidence="2">NBRC 103191</strain>
    </source>
</reference>
<comment type="caution">
    <text evidence="1">The sequence shown here is derived from an EMBL/GenBank/DDBJ whole genome shotgun (WGS) entry which is preliminary data.</text>
</comment>
<gene>
    <name evidence="1" type="ORF">GCM10007915_12290</name>
</gene>
<dbReference type="InterPro" id="IPR010982">
    <property type="entry name" value="Lambda_DNA-bd_dom_sf"/>
</dbReference>
<keyword evidence="2" id="KW-1185">Reference proteome</keyword>